<sequence>MHLLRYALLSYTAKPKNRSNCRRRDDEGKGIRKMGKKNYS</sequence>
<reference evidence="2" key="3">
    <citation type="submission" date="2005-04" db="EMBL/GenBank/DDBJ databases">
        <authorList>
            <person name="Haas B."/>
            <person name="Blandin G."/>
            <person name="El-Sayed N."/>
        </authorList>
    </citation>
    <scope>NUCLEOTIDE SEQUENCE</scope>
    <source>
        <strain evidence="2">GUTat10.1</strain>
    </source>
</reference>
<protein>
    <submittedName>
        <fullName evidence="2">Uncharacterized protein</fullName>
    </submittedName>
</protein>
<organism evidence="2">
    <name type="scientific">Trypanosoma brucei</name>
    <dbReference type="NCBI Taxonomy" id="5691"/>
    <lineage>
        <taxon>Eukaryota</taxon>
        <taxon>Discoba</taxon>
        <taxon>Euglenozoa</taxon>
        <taxon>Kinetoplastea</taxon>
        <taxon>Metakinetoplastina</taxon>
        <taxon>Trypanosomatida</taxon>
        <taxon>Trypanosomatidae</taxon>
        <taxon>Trypanosoma</taxon>
    </lineage>
</organism>
<proteinExistence type="predicted"/>
<dbReference type="EMBL" id="AC091781">
    <property type="protein sequence ID" value="AAX80099.1"/>
    <property type="molecule type" value="Genomic_DNA"/>
</dbReference>
<accession>Q581L4</accession>
<feature type="region of interest" description="Disordered" evidence="1">
    <location>
        <begin position="15"/>
        <end position="40"/>
    </location>
</feature>
<reference evidence="2" key="2">
    <citation type="submission" date="2002-04" db="EMBL/GenBank/DDBJ databases">
        <authorList>
            <person name="El-Sayed N.M."/>
            <person name="Khalak H."/>
            <person name="Adams M.D."/>
        </authorList>
    </citation>
    <scope>NUCLEOTIDE SEQUENCE</scope>
    <source>
        <strain evidence="2">GUTat10.1</strain>
    </source>
</reference>
<feature type="compositionally biased region" description="Basic residues" evidence="1">
    <location>
        <begin position="31"/>
        <end position="40"/>
    </location>
</feature>
<reference evidence="2" key="1">
    <citation type="submission" date="2001-06" db="EMBL/GenBank/DDBJ databases">
        <authorList>
            <person name="Ghedin E."/>
            <person name="Blandin G."/>
            <person name="Bartholomeu D."/>
            <person name="Caler E."/>
            <person name="Haas B."/>
            <person name="Hannick L."/>
            <person name="Shallom J."/>
            <person name="Hou L."/>
            <person name="Djikeng A."/>
            <person name="Feldblyum T."/>
            <person name="Hostetler J."/>
            <person name="Johnson J."/>
            <person name="Jones K."/>
            <person name="Koo H.L."/>
            <person name="Larkin C."/>
            <person name="Pai G."/>
            <person name="Peterson J."/>
            <person name="Khalak H.G."/>
            <person name="Salzberg S."/>
            <person name="Simpson A.J."/>
            <person name="Tallon L."/>
            <person name="Van Aken S."/>
            <person name="Wanless D."/>
            <person name="White O."/>
            <person name="Wortman J."/>
            <person name="Fraser C.M."/>
            <person name="El-Sayed N.M.A."/>
        </authorList>
    </citation>
    <scope>NUCLEOTIDE SEQUENCE</scope>
    <source>
        <strain evidence="2">GUTat10.1</strain>
    </source>
</reference>
<gene>
    <name evidence="2" type="ORF">Tb04.30K5.410</name>
</gene>
<evidence type="ECO:0000256" key="1">
    <source>
        <dbReference type="SAM" id="MobiDB-lite"/>
    </source>
</evidence>
<name>Q581L4_9TRYP</name>
<evidence type="ECO:0000313" key="2">
    <source>
        <dbReference type="EMBL" id="AAX80099.1"/>
    </source>
</evidence>
<dbReference type="AlphaFoldDB" id="Q581L4"/>